<evidence type="ECO:0000313" key="2">
    <source>
        <dbReference type="Proteomes" id="UP000704611"/>
    </source>
</evidence>
<name>A0ABS6MNP0_9GAMM</name>
<keyword evidence="2" id="KW-1185">Reference proteome</keyword>
<evidence type="ECO:0008006" key="3">
    <source>
        <dbReference type="Google" id="ProtNLM"/>
    </source>
</evidence>
<dbReference type="RefSeq" id="WP_217670663.1">
    <property type="nucleotide sequence ID" value="NZ_JAHRID010000007.1"/>
</dbReference>
<protein>
    <recommendedName>
        <fullName evidence="3">Addiction module protein</fullName>
    </recommendedName>
</protein>
<comment type="caution">
    <text evidence="1">The sequence shown here is derived from an EMBL/GenBank/DDBJ whole genome shotgun (WGS) entry which is preliminary data.</text>
</comment>
<dbReference type="Proteomes" id="UP000704611">
    <property type="component" value="Unassembled WGS sequence"/>
</dbReference>
<accession>A0ABS6MNP0</accession>
<gene>
    <name evidence="1" type="ORF">KQY15_15210</name>
</gene>
<dbReference type="EMBL" id="JAHRID010000007">
    <property type="protein sequence ID" value="MBV2130443.1"/>
    <property type="molecule type" value="Genomic_DNA"/>
</dbReference>
<sequence>MPSPLKKDDAHKLIDQLPADATWDDLMEQIYVRQAIENGLRDSEQGKLQTVQEIRQKYGLAE</sequence>
<proteinExistence type="predicted"/>
<evidence type="ECO:0000313" key="1">
    <source>
        <dbReference type="EMBL" id="MBV2130443.1"/>
    </source>
</evidence>
<organism evidence="1 2">
    <name type="scientific">Arsukibacterium indicum</name>
    <dbReference type="NCBI Taxonomy" id="2848612"/>
    <lineage>
        <taxon>Bacteria</taxon>
        <taxon>Pseudomonadati</taxon>
        <taxon>Pseudomonadota</taxon>
        <taxon>Gammaproteobacteria</taxon>
        <taxon>Chromatiales</taxon>
        <taxon>Chromatiaceae</taxon>
        <taxon>Arsukibacterium</taxon>
    </lineage>
</organism>
<reference evidence="1 2" key="1">
    <citation type="submission" date="2021-06" db="EMBL/GenBank/DDBJ databases">
        <title>Rheinheimera indica sp. nov., isolated from deep-sea sediment.</title>
        <authorList>
            <person name="Wang Z."/>
            <person name="Zhang X.-Y."/>
        </authorList>
    </citation>
    <scope>NUCLEOTIDE SEQUENCE [LARGE SCALE GENOMIC DNA]</scope>
    <source>
        <strain evidence="1 2">SM2107</strain>
    </source>
</reference>